<organism evidence="8 9">
    <name type="scientific">Anaerovirgula multivorans</name>
    <dbReference type="NCBI Taxonomy" id="312168"/>
    <lineage>
        <taxon>Bacteria</taxon>
        <taxon>Bacillati</taxon>
        <taxon>Bacillota</taxon>
        <taxon>Clostridia</taxon>
        <taxon>Peptostreptococcales</taxon>
        <taxon>Natronincolaceae</taxon>
        <taxon>Anaerovirgula</taxon>
    </lineage>
</organism>
<dbReference type="Proteomes" id="UP000198304">
    <property type="component" value="Unassembled WGS sequence"/>
</dbReference>
<dbReference type="InterPro" id="IPR003761">
    <property type="entry name" value="Exonuc_VII_S"/>
</dbReference>
<comment type="function">
    <text evidence="6">Bidirectionally degrades single-stranded DNA into large acid-insoluble oligonucleotides, which are then degraded further into small acid-soluble oligonucleotides.</text>
</comment>
<evidence type="ECO:0000256" key="5">
    <source>
        <dbReference type="ARBA" id="ARBA00022839"/>
    </source>
</evidence>
<dbReference type="NCBIfam" id="NF002140">
    <property type="entry name" value="PRK00977.1-4"/>
    <property type="match status" value="1"/>
</dbReference>
<proteinExistence type="inferred from homology"/>
<evidence type="ECO:0000256" key="4">
    <source>
        <dbReference type="ARBA" id="ARBA00022801"/>
    </source>
</evidence>
<sequence>MKKMNYEKAMKRLEDVIEQLENKELSLDDSLKLFQEGIDLYRLCNAKLNEAEEKIQMIVEEDGVIKSIPFIDGEE</sequence>
<comment type="similarity">
    <text evidence="1 6">Belongs to the XseB family.</text>
</comment>
<dbReference type="GO" id="GO:0005829">
    <property type="term" value="C:cytosol"/>
    <property type="evidence" value="ECO:0007669"/>
    <property type="project" value="TreeGrafter"/>
</dbReference>
<comment type="subunit">
    <text evidence="6">Heterooligomer composed of large and small subunits.</text>
</comment>
<keyword evidence="2 6" id="KW-0963">Cytoplasm</keyword>
<protein>
    <recommendedName>
        <fullName evidence="6">Exodeoxyribonuclease 7 small subunit</fullName>
        <ecNumber evidence="6">3.1.11.6</ecNumber>
    </recommendedName>
    <alternativeName>
        <fullName evidence="6">Exodeoxyribonuclease VII small subunit</fullName>
        <shortName evidence="6">Exonuclease VII small subunit</shortName>
    </alternativeName>
</protein>
<name>A0A238ZV42_9FIRM</name>
<dbReference type="HAMAP" id="MF_00337">
    <property type="entry name" value="Exonuc_7_S"/>
    <property type="match status" value="1"/>
</dbReference>
<keyword evidence="7" id="KW-0175">Coiled coil</keyword>
<comment type="catalytic activity">
    <reaction evidence="6">
        <text>Exonucleolytic cleavage in either 5'- to 3'- or 3'- to 5'-direction to yield nucleoside 5'-phosphates.</text>
        <dbReference type="EC" id="3.1.11.6"/>
    </reaction>
</comment>
<gene>
    <name evidence="6" type="primary">xseB</name>
    <name evidence="8" type="ORF">SAMN05446037_1001121</name>
</gene>
<evidence type="ECO:0000313" key="8">
    <source>
        <dbReference type="EMBL" id="SNR86881.1"/>
    </source>
</evidence>
<evidence type="ECO:0000256" key="1">
    <source>
        <dbReference type="ARBA" id="ARBA00009998"/>
    </source>
</evidence>
<keyword evidence="4 6" id="KW-0378">Hydrolase</keyword>
<dbReference type="GO" id="GO:0008855">
    <property type="term" value="F:exodeoxyribonuclease VII activity"/>
    <property type="evidence" value="ECO:0007669"/>
    <property type="project" value="UniProtKB-UniRule"/>
</dbReference>
<keyword evidence="3 6" id="KW-0540">Nuclease</keyword>
<dbReference type="PIRSF" id="PIRSF006488">
    <property type="entry name" value="Exonuc_VII_S"/>
    <property type="match status" value="1"/>
</dbReference>
<dbReference type="GO" id="GO:0006308">
    <property type="term" value="P:DNA catabolic process"/>
    <property type="evidence" value="ECO:0007669"/>
    <property type="project" value="UniProtKB-UniRule"/>
</dbReference>
<reference evidence="9" key="1">
    <citation type="submission" date="2017-06" db="EMBL/GenBank/DDBJ databases">
        <authorList>
            <person name="Varghese N."/>
            <person name="Submissions S."/>
        </authorList>
    </citation>
    <scope>NUCLEOTIDE SEQUENCE [LARGE SCALE GENOMIC DNA]</scope>
    <source>
        <strain evidence="9">SCA</strain>
    </source>
</reference>
<dbReference type="EMBL" id="FZOJ01000001">
    <property type="protein sequence ID" value="SNR86881.1"/>
    <property type="molecule type" value="Genomic_DNA"/>
</dbReference>
<evidence type="ECO:0000256" key="7">
    <source>
        <dbReference type="SAM" id="Coils"/>
    </source>
</evidence>
<keyword evidence="9" id="KW-1185">Reference proteome</keyword>
<keyword evidence="5 6" id="KW-0269">Exonuclease</keyword>
<dbReference type="EC" id="3.1.11.6" evidence="6"/>
<dbReference type="AlphaFoldDB" id="A0A238ZV42"/>
<dbReference type="NCBIfam" id="TIGR01280">
    <property type="entry name" value="xseB"/>
    <property type="match status" value="1"/>
</dbReference>
<dbReference type="InterPro" id="IPR037004">
    <property type="entry name" value="Exonuc_VII_ssu_sf"/>
</dbReference>
<dbReference type="Gene3D" id="1.10.287.1040">
    <property type="entry name" value="Exonuclease VII, small subunit"/>
    <property type="match status" value="1"/>
</dbReference>
<dbReference type="OrthoDB" id="1697399at2"/>
<dbReference type="PANTHER" id="PTHR34137:SF1">
    <property type="entry name" value="EXODEOXYRIBONUCLEASE 7 SMALL SUBUNIT"/>
    <property type="match status" value="1"/>
</dbReference>
<evidence type="ECO:0000256" key="3">
    <source>
        <dbReference type="ARBA" id="ARBA00022722"/>
    </source>
</evidence>
<dbReference type="GO" id="GO:0009318">
    <property type="term" value="C:exodeoxyribonuclease VII complex"/>
    <property type="evidence" value="ECO:0007669"/>
    <property type="project" value="UniProtKB-UniRule"/>
</dbReference>
<dbReference type="Pfam" id="PF02609">
    <property type="entry name" value="Exonuc_VII_S"/>
    <property type="match status" value="1"/>
</dbReference>
<evidence type="ECO:0000256" key="6">
    <source>
        <dbReference type="HAMAP-Rule" id="MF_00337"/>
    </source>
</evidence>
<evidence type="ECO:0000313" key="9">
    <source>
        <dbReference type="Proteomes" id="UP000198304"/>
    </source>
</evidence>
<accession>A0A238ZV42</accession>
<evidence type="ECO:0000256" key="2">
    <source>
        <dbReference type="ARBA" id="ARBA00022490"/>
    </source>
</evidence>
<feature type="coiled-coil region" evidence="7">
    <location>
        <begin position="3"/>
        <end position="61"/>
    </location>
</feature>
<dbReference type="SUPFAM" id="SSF116842">
    <property type="entry name" value="XseB-like"/>
    <property type="match status" value="1"/>
</dbReference>
<dbReference type="PANTHER" id="PTHR34137">
    <property type="entry name" value="EXODEOXYRIBONUCLEASE 7 SMALL SUBUNIT"/>
    <property type="match status" value="1"/>
</dbReference>
<comment type="subcellular location">
    <subcellularLocation>
        <location evidence="6">Cytoplasm</location>
    </subcellularLocation>
</comment>